<dbReference type="EMBL" id="AP011947">
    <property type="protein sequence ID" value="BAM40569.1"/>
    <property type="molecule type" value="Genomic_DNA"/>
</dbReference>
<dbReference type="VEuPathDB" id="PiroplasmaDB:TOT_020000824"/>
<sequence>MAHNTDEIIQSSHGEKWSYQELVTLKLVSHGVRAFDIKFMLGDDIQGGVWEEVDALKHQVGSG</sequence>
<name>J4DPE6_THEOR</name>
<dbReference type="GeneID" id="20714940"/>
<evidence type="ECO:0000313" key="1">
    <source>
        <dbReference type="EMBL" id="BAM40569.1"/>
    </source>
</evidence>
<gene>
    <name evidence="1" type="ORF">TOT_020000824</name>
</gene>
<evidence type="ECO:0000313" key="2">
    <source>
        <dbReference type="Proteomes" id="UP000003786"/>
    </source>
</evidence>
<dbReference type="KEGG" id="tot:TOT_020000824"/>
<organism evidence="1 2">
    <name type="scientific">Theileria orientalis strain Shintoku</name>
    <dbReference type="NCBI Taxonomy" id="869250"/>
    <lineage>
        <taxon>Eukaryota</taxon>
        <taxon>Sar</taxon>
        <taxon>Alveolata</taxon>
        <taxon>Apicomplexa</taxon>
        <taxon>Aconoidasida</taxon>
        <taxon>Piroplasmida</taxon>
        <taxon>Theileriidae</taxon>
        <taxon>Theileria</taxon>
    </lineage>
</organism>
<protein>
    <submittedName>
        <fullName evidence="1">Uncharacterized protein</fullName>
    </submittedName>
</protein>
<dbReference type="AlphaFoldDB" id="J4DPE6"/>
<keyword evidence="2" id="KW-1185">Reference proteome</keyword>
<proteinExistence type="predicted"/>
<dbReference type="Proteomes" id="UP000003786">
    <property type="component" value="Chromosome 2"/>
</dbReference>
<reference evidence="1 2" key="1">
    <citation type="journal article" date="2012" name="MBio">
        <title>Comparative genome analysis of three eukaryotic parasites with differing abilities to transform leukocytes reveals key mediators of Theileria-induced leukocyte transformation.</title>
        <authorList>
            <person name="Hayashida K."/>
            <person name="Hara Y."/>
            <person name="Abe T."/>
            <person name="Yamasaki C."/>
            <person name="Toyoda A."/>
            <person name="Kosuge T."/>
            <person name="Suzuki Y."/>
            <person name="Sato Y."/>
            <person name="Kawashima S."/>
            <person name="Katayama T."/>
            <person name="Wakaguri H."/>
            <person name="Inoue N."/>
            <person name="Homma K."/>
            <person name="Tada-Umezaki M."/>
            <person name="Yagi Y."/>
            <person name="Fujii Y."/>
            <person name="Habara T."/>
            <person name="Kanehisa M."/>
            <person name="Watanabe H."/>
            <person name="Ito K."/>
            <person name="Gojobori T."/>
            <person name="Sugawara H."/>
            <person name="Imanishi T."/>
            <person name="Weir W."/>
            <person name="Gardner M."/>
            <person name="Pain A."/>
            <person name="Shiels B."/>
            <person name="Hattori M."/>
            <person name="Nene V."/>
            <person name="Sugimoto C."/>
        </authorList>
    </citation>
    <scope>NUCLEOTIDE SEQUENCE [LARGE SCALE GENOMIC DNA]</scope>
    <source>
        <strain evidence="1 2">Shintoku</strain>
    </source>
</reference>
<dbReference type="RefSeq" id="XP_009690870.1">
    <property type="nucleotide sequence ID" value="XM_009692575.1"/>
</dbReference>
<accession>J4DPE6</accession>